<dbReference type="GO" id="GO:0005737">
    <property type="term" value="C:cytoplasm"/>
    <property type="evidence" value="ECO:0007669"/>
    <property type="project" value="TreeGrafter"/>
</dbReference>
<reference evidence="2" key="1">
    <citation type="submission" date="2021-01" db="EMBL/GenBank/DDBJ databases">
        <title>Fulvivirga kasyanovii gen. nov., sp nov., a novel member of the phylum Bacteroidetes isolated from seawater in a mussel farm.</title>
        <authorList>
            <person name="Zhao L.-H."/>
            <person name="Wang Z.-J."/>
        </authorList>
    </citation>
    <scope>NUCLEOTIDE SEQUENCE</scope>
    <source>
        <strain evidence="2">29W222</strain>
    </source>
</reference>
<dbReference type="Proteomes" id="UP000614216">
    <property type="component" value="Unassembled WGS sequence"/>
</dbReference>
<dbReference type="RefSeq" id="WP_202858689.1">
    <property type="nucleotide sequence ID" value="NZ_JAEUGD010000066.1"/>
</dbReference>
<keyword evidence="3" id="KW-1185">Reference proteome</keyword>
<proteinExistence type="predicted"/>
<dbReference type="Pfam" id="PF18456">
    <property type="entry name" value="CmlA_N"/>
    <property type="match status" value="1"/>
</dbReference>
<dbReference type="Gene3D" id="3.60.15.10">
    <property type="entry name" value="Ribonuclease Z/Hydroxyacylglutathione hydrolase-like"/>
    <property type="match status" value="1"/>
</dbReference>
<comment type="caution">
    <text evidence="2">The sequence shown here is derived from an EMBL/GenBank/DDBJ whole genome shotgun (WGS) entry which is preliminary data.</text>
</comment>
<dbReference type="AlphaFoldDB" id="A0A937FZR0"/>
<dbReference type="PANTHER" id="PTHR15032:SF4">
    <property type="entry name" value="N-ACYL-PHOSPHATIDYLETHANOLAMINE-HYDROLYZING PHOSPHOLIPASE D"/>
    <property type="match status" value="1"/>
</dbReference>
<dbReference type="InterPro" id="IPR041141">
    <property type="entry name" value="CmlA_N"/>
</dbReference>
<sequence length="535" mass="61635">MNHYYLKSNVQIEPLFNQWHAHPYLIQPATAAMYLVNAHLSTINSYVQMPMAHAAALKNPDLIGGPFIDFDGKRVDEVKALKAYSEQEFECHITLANDIKKLYELLNEKAKGKPLTELYEEIPASIKKFVELVYDMEYQPSFRLIENLLYKSEYYKKDAQTLSLTLINSDHRPFILSTPRLDDEHMLQLPIDFSSELVDELMRLKTEPQTLEYIMERFDIKPEKEEVLKTLLTEEPHKITKRYDGEGVRARYFGHACVLLESKDAAVLTDPLISYKYDTDLPRYTYEDLPEVIDYVVITHTHHDHIVIETLLQLREKIKNIIVPRAGIGSLEDPSMKLILQNIGFKNVFEIDEMETISTEGLEITGVPFFGEHCDLDIRSKSTYHLNFNGNTFLVAADSNSLNPEVYKQVHEVLGDIDTFFVGLECTGAPMSWAYGPLFPKEIDRDLDQIRRSNGSDYEAVMEMVDIFAFKQVYLYAMGAEPWLNYFMALQHKHENASEQASEQVIAACESRNIASERLYATKEMVFASEEVVFN</sequence>
<organism evidence="2 3">
    <name type="scientific">Fulvivirga marina</name>
    <dbReference type="NCBI Taxonomy" id="2494733"/>
    <lineage>
        <taxon>Bacteria</taxon>
        <taxon>Pseudomonadati</taxon>
        <taxon>Bacteroidota</taxon>
        <taxon>Cytophagia</taxon>
        <taxon>Cytophagales</taxon>
        <taxon>Fulvivirgaceae</taxon>
        <taxon>Fulvivirga</taxon>
    </lineage>
</organism>
<dbReference type="PANTHER" id="PTHR15032">
    <property type="entry name" value="N-ACYL-PHOSPHATIDYLETHANOLAMINE-HYDROLYZING PHOSPHOLIPASE D"/>
    <property type="match status" value="1"/>
</dbReference>
<name>A0A937FZR0_9BACT</name>
<dbReference type="Pfam" id="PF13483">
    <property type="entry name" value="Lactamase_B_3"/>
    <property type="match status" value="1"/>
</dbReference>
<evidence type="ECO:0000259" key="1">
    <source>
        <dbReference type="Pfam" id="PF18456"/>
    </source>
</evidence>
<gene>
    <name evidence="2" type="ORF">JMN32_22775</name>
</gene>
<feature type="domain" description="Diiron non-heme beta-hydroxylase N-terminal" evidence="1">
    <location>
        <begin position="5"/>
        <end position="236"/>
    </location>
</feature>
<protein>
    <submittedName>
        <fullName evidence="2">MBL fold metallo-hydrolase</fullName>
    </submittedName>
</protein>
<evidence type="ECO:0000313" key="2">
    <source>
        <dbReference type="EMBL" id="MBL6449154.1"/>
    </source>
</evidence>
<dbReference type="SUPFAM" id="SSF56281">
    <property type="entry name" value="Metallo-hydrolase/oxidoreductase"/>
    <property type="match status" value="1"/>
</dbReference>
<dbReference type="InterPro" id="IPR036866">
    <property type="entry name" value="RibonucZ/Hydroxyglut_hydro"/>
</dbReference>
<evidence type="ECO:0000313" key="3">
    <source>
        <dbReference type="Proteomes" id="UP000614216"/>
    </source>
</evidence>
<accession>A0A937FZR0</accession>
<dbReference type="EMBL" id="JAEUGD010000066">
    <property type="protein sequence ID" value="MBL6449154.1"/>
    <property type="molecule type" value="Genomic_DNA"/>
</dbReference>